<keyword evidence="13" id="KW-1185">Reference proteome</keyword>
<dbReference type="GeneID" id="102840508"/>
<feature type="active site" evidence="7">
    <location>
        <position position="296"/>
    </location>
</feature>
<dbReference type="InterPro" id="IPR001309">
    <property type="entry name" value="Pept_C14_p20"/>
</dbReference>
<proteinExistence type="inferred from homology"/>
<evidence type="ECO:0000256" key="2">
    <source>
        <dbReference type="ARBA" id="ARBA00022553"/>
    </source>
</evidence>
<dbReference type="PROSITE" id="PS01122">
    <property type="entry name" value="CASPASE_CYS"/>
    <property type="match status" value="1"/>
</dbReference>
<dbReference type="InterPro" id="IPR033139">
    <property type="entry name" value="Caspase_cys_AS"/>
</dbReference>
<dbReference type="GO" id="GO:0006508">
    <property type="term" value="P:proteolysis"/>
    <property type="evidence" value="ECO:0007669"/>
    <property type="project" value="UniProtKB-KW"/>
</dbReference>
<dbReference type="SMART" id="SM00115">
    <property type="entry name" value="CASc"/>
    <property type="match status" value="1"/>
</dbReference>
<dbReference type="InterPro" id="IPR016129">
    <property type="entry name" value="Caspase_his_AS"/>
</dbReference>
<dbReference type="CDD" id="cd00032">
    <property type="entry name" value="CASc"/>
    <property type="match status" value="1"/>
</dbReference>
<dbReference type="PROSITE" id="PS50209">
    <property type="entry name" value="CARD"/>
    <property type="match status" value="1"/>
</dbReference>
<dbReference type="FunFam" id="3.40.50.1460:FF:000007">
    <property type="entry name" value="Caspase-1"/>
    <property type="match status" value="1"/>
</dbReference>
<reference evidence="14" key="1">
    <citation type="submission" date="2025-08" db="UniProtKB">
        <authorList>
            <consortium name="RefSeq"/>
        </authorList>
    </citation>
    <scope>IDENTIFICATION</scope>
    <source>
        <tissue evidence="14">Spleen</tissue>
    </source>
</reference>
<dbReference type="PROSITE" id="PS01121">
    <property type="entry name" value="CASPASE_HIS"/>
    <property type="match status" value="1"/>
</dbReference>
<dbReference type="Gene3D" id="1.10.533.10">
    <property type="entry name" value="Death Domain, Fas"/>
    <property type="match status" value="1"/>
</dbReference>
<dbReference type="PROSITE" id="PS50208">
    <property type="entry name" value="CASPASE_P20"/>
    <property type="match status" value="1"/>
</dbReference>
<feature type="compositionally biased region" description="Acidic residues" evidence="9">
    <location>
        <begin position="105"/>
        <end position="119"/>
    </location>
</feature>
<dbReference type="RefSeq" id="XP_006834018.1">
    <property type="nucleotide sequence ID" value="XM_006833955.1"/>
</dbReference>
<dbReference type="GO" id="GO:0072557">
    <property type="term" value="C:IPAF inflammasome complex"/>
    <property type="evidence" value="ECO:0007669"/>
    <property type="project" value="TreeGrafter"/>
</dbReference>
<organism evidence="13 14">
    <name type="scientific">Chrysochloris asiatica</name>
    <name type="common">Cape golden mole</name>
    <dbReference type="NCBI Taxonomy" id="185453"/>
    <lineage>
        <taxon>Eukaryota</taxon>
        <taxon>Metazoa</taxon>
        <taxon>Chordata</taxon>
        <taxon>Craniata</taxon>
        <taxon>Vertebrata</taxon>
        <taxon>Euteleostomi</taxon>
        <taxon>Mammalia</taxon>
        <taxon>Eutheria</taxon>
        <taxon>Afrotheria</taxon>
        <taxon>Chrysochloridae</taxon>
        <taxon>Chrysochlorinae</taxon>
        <taxon>Chrysochloris</taxon>
    </lineage>
</organism>
<dbReference type="OrthoDB" id="6097640at2759"/>
<dbReference type="InterPro" id="IPR015917">
    <property type="entry name" value="Pept_C14A"/>
</dbReference>
<protein>
    <submittedName>
        <fullName evidence="14">Caspase-12-like</fullName>
    </submittedName>
</protein>
<name>A0A9B0WIB0_CHRAS</name>
<evidence type="ECO:0000256" key="7">
    <source>
        <dbReference type="PIRSR" id="PIRSR038001-1"/>
    </source>
</evidence>
<evidence type="ECO:0000256" key="4">
    <source>
        <dbReference type="ARBA" id="ARBA00022801"/>
    </source>
</evidence>
<evidence type="ECO:0000256" key="9">
    <source>
        <dbReference type="SAM" id="MobiDB-lite"/>
    </source>
</evidence>
<accession>A0A9B0WIB0</accession>
<gene>
    <name evidence="14" type="primary">LOC102840508</name>
</gene>
<evidence type="ECO:0000259" key="10">
    <source>
        <dbReference type="PROSITE" id="PS50207"/>
    </source>
</evidence>
<dbReference type="AlphaFoldDB" id="A0A9B0WIB0"/>
<dbReference type="SUPFAM" id="SSF52129">
    <property type="entry name" value="Caspase-like"/>
    <property type="match status" value="1"/>
</dbReference>
<dbReference type="GO" id="GO:0042981">
    <property type="term" value="P:regulation of apoptotic process"/>
    <property type="evidence" value="ECO:0007669"/>
    <property type="project" value="InterPro"/>
</dbReference>
<dbReference type="PANTHER" id="PTHR47901:SF6">
    <property type="entry name" value="CASPASE-12"/>
    <property type="match status" value="1"/>
</dbReference>
<comment type="similarity">
    <text evidence="1 8">Belongs to the peptidase C14A family.</text>
</comment>
<evidence type="ECO:0000256" key="6">
    <source>
        <dbReference type="ARBA" id="ARBA00023145"/>
    </source>
</evidence>
<dbReference type="GO" id="GO:0097169">
    <property type="term" value="C:AIM2 inflammasome complex"/>
    <property type="evidence" value="ECO:0007669"/>
    <property type="project" value="TreeGrafter"/>
</dbReference>
<evidence type="ECO:0000256" key="5">
    <source>
        <dbReference type="ARBA" id="ARBA00022807"/>
    </source>
</evidence>
<dbReference type="PROSITE" id="PS50207">
    <property type="entry name" value="CASPASE_P10"/>
    <property type="match status" value="1"/>
</dbReference>
<dbReference type="GO" id="GO:0050727">
    <property type="term" value="P:regulation of inflammatory response"/>
    <property type="evidence" value="ECO:0007669"/>
    <property type="project" value="TreeGrafter"/>
</dbReference>
<dbReference type="PRINTS" id="PR00376">
    <property type="entry name" value="IL1BCENZYME"/>
</dbReference>
<evidence type="ECO:0000259" key="12">
    <source>
        <dbReference type="PROSITE" id="PS50209"/>
    </source>
</evidence>
<dbReference type="CDD" id="cd08325">
    <property type="entry name" value="CARD_CASP1-like"/>
    <property type="match status" value="1"/>
</dbReference>
<evidence type="ECO:0000313" key="14">
    <source>
        <dbReference type="RefSeq" id="XP_006834018.1"/>
    </source>
</evidence>
<dbReference type="InterPro" id="IPR011029">
    <property type="entry name" value="DEATH-like_dom_sf"/>
</dbReference>
<dbReference type="InterPro" id="IPR001315">
    <property type="entry name" value="CARD"/>
</dbReference>
<feature type="active site" evidence="7">
    <location>
        <position position="248"/>
    </location>
</feature>
<dbReference type="GO" id="GO:0004197">
    <property type="term" value="F:cysteine-type endopeptidase activity"/>
    <property type="evidence" value="ECO:0007669"/>
    <property type="project" value="InterPro"/>
</dbReference>
<keyword evidence="4" id="KW-0378">Hydrolase</keyword>
<evidence type="ECO:0000259" key="11">
    <source>
        <dbReference type="PROSITE" id="PS50208"/>
    </source>
</evidence>
<evidence type="ECO:0000256" key="1">
    <source>
        <dbReference type="ARBA" id="ARBA00010134"/>
    </source>
</evidence>
<evidence type="ECO:0000256" key="3">
    <source>
        <dbReference type="ARBA" id="ARBA00022670"/>
    </source>
</evidence>
<sequence length="415" mass="47218">MAAQKSPKEDPVKEVKSIAKNIIDGLFDNLMEKNVLNGEELNRLAKRVNVIVNTTENLVEDITEKTQKTGKIFMDFFLNHKKQLSLKSHSESDDDDASEKNSESSSEEEDENQDSEPEENAASAQALALPSTVPLILQEADNELKLCPPDHFQQMKRKKANQIYSVMEKEGRTRLALIICNKEFDHLTTRAGAEIDIMSMQYLLENLGYLVVVKQNLTAQEMEIELKQFAARPEHKSSDSTFLVFMSHGILDGICGKSYSSQQRDILKDDTIFQIFNNRNCQNLKDKPKVIIMQACRGEGTGFVWMADMGADSASSLQTTQHPIQSDAITKTHVEKDFIAFKASTPHNISLRCETNGSLFISRLVSYFKKYSCYCHLEKVFRKVQHSFETPAEWTQMPTIERVTLTRYFYLFPGN</sequence>
<dbReference type="InterPro" id="IPR029030">
    <property type="entry name" value="Caspase-like_dom_sf"/>
</dbReference>
<dbReference type="InterPro" id="IPR002138">
    <property type="entry name" value="Pept_C14_p10"/>
</dbReference>
<dbReference type="Pfam" id="PF00619">
    <property type="entry name" value="CARD"/>
    <property type="match status" value="1"/>
</dbReference>
<evidence type="ECO:0000313" key="13">
    <source>
        <dbReference type="Proteomes" id="UP000504623"/>
    </source>
</evidence>
<keyword evidence="6" id="KW-0865">Zymogen</keyword>
<feature type="region of interest" description="Disordered" evidence="9">
    <location>
        <begin position="86"/>
        <end position="125"/>
    </location>
</feature>
<dbReference type="InterPro" id="IPR011600">
    <property type="entry name" value="Pept_C14_caspase"/>
</dbReference>
<evidence type="ECO:0000256" key="8">
    <source>
        <dbReference type="RuleBase" id="RU003971"/>
    </source>
</evidence>
<dbReference type="SUPFAM" id="SSF47986">
    <property type="entry name" value="DEATH domain"/>
    <property type="match status" value="1"/>
</dbReference>
<dbReference type="PANTHER" id="PTHR47901">
    <property type="entry name" value="CASPASE RECRUITMENT DOMAIN-CONTAINING PROTEIN 18"/>
    <property type="match status" value="1"/>
</dbReference>
<feature type="domain" description="CARD" evidence="12">
    <location>
        <begin position="1"/>
        <end position="75"/>
    </location>
</feature>
<feature type="domain" description="Caspase family p20" evidence="11">
    <location>
        <begin position="172"/>
        <end position="300"/>
    </location>
</feature>
<dbReference type="Gene3D" id="3.40.50.1460">
    <property type="match status" value="1"/>
</dbReference>
<dbReference type="Pfam" id="PF00656">
    <property type="entry name" value="Peptidase_C14"/>
    <property type="match status" value="1"/>
</dbReference>
<keyword evidence="2" id="KW-0597">Phosphoprotein</keyword>
<dbReference type="Proteomes" id="UP000504623">
    <property type="component" value="Unplaced"/>
</dbReference>
<feature type="domain" description="Caspase family p10" evidence="10">
    <location>
        <begin position="328"/>
        <end position="413"/>
    </location>
</feature>
<dbReference type="InterPro" id="IPR002398">
    <property type="entry name" value="Pept_C14"/>
</dbReference>
<dbReference type="PIRSF" id="PIRSF038001">
    <property type="entry name" value="Caspase_ICE"/>
    <property type="match status" value="1"/>
</dbReference>
<keyword evidence="3" id="KW-0645">Protease</keyword>
<keyword evidence="5" id="KW-0788">Thiol protease</keyword>
<dbReference type="GO" id="GO:0072559">
    <property type="term" value="C:NLRP3 inflammasome complex"/>
    <property type="evidence" value="ECO:0007669"/>
    <property type="project" value="TreeGrafter"/>
</dbReference>